<dbReference type="GO" id="GO:0051607">
    <property type="term" value="P:defense response to virus"/>
    <property type="evidence" value="ECO:0007669"/>
    <property type="project" value="TreeGrafter"/>
</dbReference>
<evidence type="ECO:0000256" key="1">
    <source>
        <dbReference type="ARBA" id="ARBA00022737"/>
    </source>
</evidence>
<evidence type="ECO:0000313" key="5">
    <source>
        <dbReference type="EMBL" id="CAL1526920.1"/>
    </source>
</evidence>
<comment type="caution">
    <text evidence="5">The sequence shown here is derived from an EMBL/GenBank/DDBJ whole genome shotgun (WGS) entry which is preliminary data.</text>
</comment>
<dbReference type="Gene3D" id="1.25.40.10">
    <property type="entry name" value="Tetratricopeptide repeat domain"/>
    <property type="match status" value="2"/>
</dbReference>
<evidence type="ECO:0000256" key="3">
    <source>
        <dbReference type="ARBA" id="ARBA00038336"/>
    </source>
</evidence>
<name>A0AAV2GZT0_LYMST</name>
<keyword evidence="1" id="KW-0677">Repeat</keyword>
<proteinExistence type="inferred from homology"/>
<keyword evidence="2" id="KW-0802">TPR repeat</keyword>
<comment type="similarity">
    <text evidence="3">Belongs to the IFIT family.</text>
</comment>
<dbReference type="GO" id="GO:0005829">
    <property type="term" value="C:cytosol"/>
    <property type="evidence" value="ECO:0007669"/>
    <property type="project" value="TreeGrafter"/>
</dbReference>
<protein>
    <recommendedName>
        <fullName evidence="7">Tetratricopeptide repeat protein</fullName>
    </recommendedName>
</protein>
<evidence type="ECO:0000313" key="6">
    <source>
        <dbReference type="Proteomes" id="UP001497497"/>
    </source>
</evidence>
<evidence type="ECO:0000256" key="2">
    <source>
        <dbReference type="ARBA" id="ARBA00022803"/>
    </source>
</evidence>
<dbReference type="SUPFAM" id="SSF48452">
    <property type="entry name" value="TPR-like"/>
    <property type="match status" value="2"/>
</dbReference>
<dbReference type="AlphaFoldDB" id="A0AAV2GZT0"/>
<sequence>MDGNVDFKARLSSFRCLFNLDPPRAKDKIKSIKIKLETELFADDDSAEEVVEKLNLFTWVEFHLGNAELAGTRSRKVLEMTGGQNVTAVVNQAHVSLSEGDGARAEQCLERAEELRRSCEGEKLMTAVEAELAYSLSRLGGLDNLTRAIEMYTDVVKKEPEIYAWKFGLGLLHRRATHTNVTVNMGSRLSVTEHASLAFELLKDVADHCPYDSLKGRAYAQLAIILSYNKRFQSDNRFERFIDESLKYGPNDARILTDCGRTLRYYDLNKAASLLEKSLKIKINSTTVHHLGLCYEEKAKREAYNNNDTRMRGRYGFGGNYIFSRQSTSSGSIIRRSLSKKLALRRDDPLVVKAIQCYQAAIDISCDFNIPAVYSLGLLLSACGEFEGALKQFNQIILLTSKKSYTGNDPQELQEHNEYFITATRAYEQGGNCLLELAKLPGKTKEEVDTLNNTAEQKLLQAFSLAATLSNLDPGIKRYDLLVRNAFKTLDTKYEEMKQSPAIIKRYLELLNSSSKYIRLPLVIEKLRHLSEKKLTDPNVITTGLESFLVLKQYESAFAFLTCPMIAQRCSGQLQALASKVNLYTAASRLQALDISAKFILKPFFDACFERDDTHPYEPDPRPLVNDETEDTQVGADVLILYDVNGGNSSADVSVKVNTLQEIISGDFGLSVRITDQRPVTDQIMPEEQMRDIRSSRTVLILLNGDPLSSSFMSILDLIPTSEIECSNQGKPGPHILLGLKDDSVEVPQTLLVHDKINLWRLLGRTQDLLKRDNNEEVKADPQGNGAMARHDVGKTRQFTSEADPVDSSPSKPGEGEQVQAPQGSGDEFNECTTAKMSLYCAMVGKKWPL</sequence>
<dbReference type="InterPro" id="IPR011990">
    <property type="entry name" value="TPR-like_helical_dom_sf"/>
</dbReference>
<dbReference type="Proteomes" id="UP001497497">
    <property type="component" value="Unassembled WGS sequence"/>
</dbReference>
<dbReference type="PANTHER" id="PTHR10271:SF0">
    <property type="entry name" value="INTERFERON-INDUCED PROTEIN WITH TETRATRICOPEPTIDE REPEATS 5"/>
    <property type="match status" value="1"/>
</dbReference>
<evidence type="ECO:0000256" key="4">
    <source>
        <dbReference type="SAM" id="MobiDB-lite"/>
    </source>
</evidence>
<feature type="region of interest" description="Disordered" evidence="4">
    <location>
        <begin position="800"/>
        <end position="830"/>
    </location>
</feature>
<reference evidence="5 6" key="1">
    <citation type="submission" date="2024-04" db="EMBL/GenBank/DDBJ databases">
        <authorList>
            <consortium name="Genoscope - CEA"/>
            <person name="William W."/>
        </authorList>
    </citation>
    <scope>NUCLEOTIDE SEQUENCE [LARGE SCALE GENOMIC DNA]</scope>
</reference>
<accession>A0AAV2GZT0</accession>
<keyword evidence="6" id="KW-1185">Reference proteome</keyword>
<dbReference type="EMBL" id="CAXITT010000010">
    <property type="protein sequence ID" value="CAL1526920.1"/>
    <property type="molecule type" value="Genomic_DNA"/>
</dbReference>
<gene>
    <name evidence="5" type="ORF">GSLYS_00001097001</name>
</gene>
<dbReference type="PANTHER" id="PTHR10271">
    <property type="entry name" value="INTERFERON-INDUCED PROTEIN WITH TETRATRICOPEPTIDE REPEATS"/>
    <property type="match status" value="1"/>
</dbReference>
<organism evidence="5 6">
    <name type="scientific">Lymnaea stagnalis</name>
    <name type="common">Great pond snail</name>
    <name type="synonym">Helix stagnalis</name>
    <dbReference type="NCBI Taxonomy" id="6523"/>
    <lineage>
        <taxon>Eukaryota</taxon>
        <taxon>Metazoa</taxon>
        <taxon>Spiralia</taxon>
        <taxon>Lophotrochozoa</taxon>
        <taxon>Mollusca</taxon>
        <taxon>Gastropoda</taxon>
        <taxon>Heterobranchia</taxon>
        <taxon>Euthyneura</taxon>
        <taxon>Panpulmonata</taxon>
        <taxon>Hygrophila</taxon>
        <taxon>Lymnaeoidea</taxon>
        <taxon>Lymnaeidae</taxon>
        <taxon>Lymnaea</taxon>
    </lineage>
</organism>
<evidence type="ECO:0008006" key="7">
    <source>
        <dbReference type="Google" id="ProtNLM"/>
    </source>
</evidence>